<reference evidence="4" key="4">
    <citation type="submission" date="2025-05" db="UniProtKB">
        <authorList>
            <consortium name="EnsemblFungi"/>
        </authorList>
    </citation>
    <scope>IDENTIFICATION</scope>
    <source>
        <strain evidence="4">isolate 1-1 / race 1 (BBBD)</strain>
    </source>
</reference>
<keyword evidence="5" id="KW-1185">Reference proteome</keyword>
<evidence type="ECO:0000256" key="1">
    <source>
        <dbReference type="ARBA" id="ARBA00022676"/>
    </source>
</evidence>
<dbReference type="GO" id="GO:0032263">
    <property type="term" value="P:GMP salvage"/>
    <property type="evidence" value="ECO:0007669"/>
    <property type="project" value="TreeGrafter"/>
</dbReference>
<dbReference type="Gene3D" id="3.40.50.2020">
    <property type="match status" value="1"/>
</dbReference>
<proteinExistence type="predicted"/>
<dbReference type="GO" id="GO:0032265">
    <property type="term" value="P:XMP salvage"/>
    <property type="evidence" value="ECO:0007669"/>
    <property type="project" value="TreeGrafter"/>
</dbReference>
<reference evidence="3" key="1">
    <citation type="submission" date="2009-11" db="EMBL/GenBank/DDBJ databases">
        <authorList>
            <consortium name="The Broad Institute Genome Sequencing Platform"/>
            <person name="Ward D."/>
            <person name="Feldgarden M."/>
            <person name="Earl A."/>
            <person name="Young S.K."/>
            <person name="Zeng Q."/>
            <person name="Koehrsen M."/>
            <person name="Alvarado L."/>
            <person name="Berlin A."/>
            <person name="Bochicchio J."/>
            <person name="Borenstein D."/>
            <person name="Chapman S.B."/>
            <person name="Chen Z."/>
            <person name="Engels R."/>
            <person name="Freedman E."/>
            <person name="Gellesch M."/>
            <person name="Goldberg J."/>
            <person name="Griggs A."/>
            <person name="Gujja S."/>
            <person name="Heilman E."/>
            <person name="Heiman D."/>
            <person name="Hepburn T."/>
            <person name="Howarth C."/>
            <person name="Jen D."/>
            <person name="Larson L."/>
            <person name="Lewis B."/>
            <person name="Mehta T."/>
            <person name="Park D."/>
            <person name="Pearson M."/>
            <person name="Roberts A."/>
            <person name="Saif S."/>
            <person name="Shea T."/>
            <person name="Shenoy N."/>
            <person name="Sisk P."/>
            <person name="Stolte C."/>
            <person name="Sykes S."/>
            <person name="Thomson T."/>
            <person name="Walk T."/>
            <person name="White J."/>
            <person name="Yandava C."/>
            <person name="Izard J."/>
            <person name="Baranova O.V."/>
            <person name="Blanton J.M."/>
            <person name="Tanner A.C."/>
            <person name="Dewhirst F.E."/>
            <person name="Haas B."/>
            <person name="Nusbaum C."/>
            <person name="Birren B."/>
        </authorList>
    </citation>
    <scope>NUCLEOTIDE SEQUENCE [LARGE SCALE GENOMIC DNA]</scope>
    <source>
        <strain evidence="3">1-1 BBBD Race 1</strain>
    </source>
</reference>
<organism evidence="3">
    <name type="scientific">Puccinia triticina (isolate 1-1 / race 1 (BBBD))</name>
    <name type="common">Brown leaf rust fungus</name>
    <dbReference type="NCBI Taxonomy" id="630390"/>
    <lineage>
        <taxon>Eukaryota</taxon>
        <taxon>Fungi</taxon>
        <taxon>Dikarya</taxon>
        <taxon>Basidiomycota</taxon>
        <taxon>Pucciniomycotina</taxon>
        <taxon>Pucciniomycetes</taxon>
        <taxon>Pucciniales</taxon>
        <taxon>Pucciniaceae</taxon>
        <taxon>Puccinia</taxon>
    </lineage>
</organism>
<evidence type="ECO:0008006" key="6">
    <source>
        <dbReference type="Google" id="ProtNLM"/>
    </source>
</evidence>
<dbReference type="VEuPathDB" id="FungiDB:PTTG_04432"/>
<evidence type="ECO:0000313" key="5">
    <source>
        <dbReference type="Proteomes" id="UP000005240"/>
    </source>
</evidence>
<dbReference type="EMBL" id="ADAS02000254">
    <property type="protein sequence ID" value="OAV87898.1"/>
    <property type="molecule type" value="Genomic_DNA"/>
</dbReference>
<keyword evidence="1" id="KW-0328">Glycosyltransferase</keyword>
<dbReference type="CDD" id="cd06223">
    <property type="entry name" value="PRTases_typeI"/>
    <property type="match status" value="1"/>
</dbReference>
<evidence type="ECO:0000313" key="4">
    <source>
        <dbReference type="EnsemblFungi" id="PTTG_04432-t43_1-p1"/>
    </source>
</evidence>
<dbReference type="GO" id="GO:0046100">
    <property type="term" value="P:hypoxanthine metabolic process"/>
    <property type="evidence" value="ECO:0007669"/>
    <property type="project" value="TreeGrafter"/>
</dbReference>
<dbReference type="AlphaFoldDB" id="A0A180G5K3"/>
<evidence type="ECO:0000256" key="2">
    <source>
        <dbReference type="ARBA" id="ARBA00022679"/>
    </source>
</evidence>
<evidence type="ECO:0000313" key="3">
    <source>
        <dbReference type="EMBL" id="OAV87898.1"/>
    </source>
</evidence>
<dbReference type="GO" id="GO:0005737">
    <property type="term" value="C:cytoplasm"/>
    <property type="evidence" value="ECO:0007669"/>
    <property type="project" value="TreeGrafter"/>
</dbReference>
<dbReference type="OrthoDB" id="9973266at2759"/>
<name>A0A180G5K3_PUCT1</name>
<dbReference type="Proteomes" id="UP000005240">
    <property type="component" value="Unassembled WGS sequence"/>
</dbReference>
<dbReference type="PANTHER" id="PTHR43363:SF1">
    <property type="entry name" value="HYPOXANTHINE-GUANINE PHOSPHORIBOSYLTRANSFERASE"/>
    <property type="match status" value="1"/>
</dbReference>
<dbReference type="GO" id="GO:0032264">
    <property type="term" value="P:IMP salvage"/>
    <property type="evidence" value="ECO:0007669"/>
    <property type="project" value="TreeGrafter"/>
</dbReference>
<dbReference type="InterPro" id="IPR000836">
    <property type="entry name" value="PRTase_dom"/>
</dbReference>
<dbReference type="SUPFAM" id="SSF53271">
    <property type="entry name" value="PRTase-like"/>
    <property type="match status" value="1"/>
</dbReference>
<dbReference type="GO" id="GO:0004422">
    <property type="term" value="F:hypoxanthine phosphoribosyltransferase activity"/>
    <property type="evidence" value="ECO:0007669"/>
    <property type="project" value="TreeGrafter"/>
</dbReference>
<accession>A0A180G5K3</accession>
<keyword evidence="2" id="KW-0808">Transferase</keyword>
<dbReference type="PANTHER" id="PTHR43363">
    <property type="entry name" value="HYPOXANTHINE PHOSPHORIBOSYLTRANSFERASE"/>
    <property type="match status" value="1"/>
</dbReference>
<dbReference type="InterPro" id="IPR029057">
    <property type="entry name" value="PRTase-like"/>
</dbReference>
<dbReference type="STRING" id="630390.A0A180G5K3"/>
<sequence>MNTGGGMAARVKIGCFTSVGNLSWSPMTRPFRDLEACRSGFRHHLTQKEEEIIMVLREVVSAGRVSGPGALRLPSSGAAKFLKLRQLVVPLPTPSHLLEPSPHAYPTSATSDQTMASDDGHVRVTYEDIHTTIANASATIRDEFGPEIMIAIGGGGFFPARVLRTFLKDPSKKNIPIQAIGLSLYEELGTSDQADGLPTTEEKVGKEVVRTQWLDFTTLGRNPLLGKRILIVDEVDDTRTTLSYAIHELEKDVQSQLAKLSAAEQAQLPATRFAIFVVHNKDKPKAASIPGHIKYFAGKTVGDLWIDYPWEAKDIDAHNKLAQASGSPKLP</sequence>
<reference evidence="3" key="2">
    <citation type="submission" date="2016-05" db="EMBL/GenBank/DDBJ databases">
        <title>Comparative analysis highlights variable genome content of wheat rusts and divergence of the mating loci.</title>
        <authorList>
            <person name="Cuomo C.A."/>
            <person name="Bakkeren G."/>
            <person name="Szabo L."/>
            <person name="Khalil H."/>
            <person name="Joly D."/>
            <person name="Goldberg J."/>
            <person name="Young S."/>
            <person name="Zeng Q."/>
            <person name="Fellers J."/>
        </authorList>
    </citation>
    <scope>NUCLEOTIDE SEQUENCE [LARGE SCALE GENOMIC DNA]</scope>
    <source>
        <strain evidence="3">1-1 BBBD Race 1</strain>
    </source>
</reference>
<reference evidence="4 5" key="3">
    <citation type="journal article" date="2017" name="G3 (Bethesda)">
        <title>Comparative analysis highlights variable genome content of wheat rusts and divergence of the mating loci.</title>
        <authorList>
            <person name="Cuomo C.A."/>
            <person name="Bakkeren G."/>
            <person name="Khalil H.B."/>
            <person name="Panwar V."/>
            <person name="Joly D."/>
            <person name="Linning R."/>
            <person name="Sakthikumar S."/>
            <person name="Song X."/>
            <person name="Adiconis X."/>
            <person name="Fan L."/>
            <person name="Goldberg J.M."/>
            <person name="Levin J.Z."/>
            <person name="Young S."/>
            <person name="Zeng Q."/>
            <person name="Anikster Y."/>
            <person name="Bruce M."/>
            <person name="Wang M."/>
            <person name="Yin C."/>
            <person name="McCallum B."/>
            <person name="Szabo L.J."/>
            <person name="Hulbert S."/>
            <person name="Chen X."/>
            <person name="Fellers J.P."/>
        </authorList>
    </citation>
    <scope>NUCLEOTIDE SEQUENCE</scope>
    <source>
        <strain evidence="4">isolate 1-1 / race 1 (BBBD)</strain>
        <strain evidence="5">Isolate 1-1 / race 1 (BBBD)</strain>
    </source>
</reference>
<protein>
    <recommendedName>
        <fullName evidence="6">Phosphoribosyltransferase domain-containing protein</fullName>
    </recommendedName>
</protein>
<dbReference type="EnsemblFungi" id="PTTG_04432-t43_1">
    <property type="protein sequence ID" value="PTTG_04432-t43_1-p1"/>
    <property type="gene ID" value="PTTG_04432"/>
</dbReference>
<gene>
    <name evidence="3" type="ORF">PTTG_04432</name>
</gene>